<feature type="transmembrane region" description="Helical" evidence="2">
    <location>
        <begin position="45"/>
        <end position="66"/>
    </location>
</feature>
<evidence type="ECO:0000313" key="4">
    <source>
        <dbReference type="EMBL" id="OWF35054.1"/>
    </source>
</evidence>
<dbReference type="InterPro" id="IPR006029">
    <property type="entry name" value="Neurotrans-gated_channel_TM"/>
</dbReference>
<feature type="domain" description="Neurotransmitter-gated ion-channel transmembrane" evidence="3">
    <location>
        <begin position="51"/>
        <end position="110"/>
    </location>
</feature>
<keyword evidence="5" id="KW-1185">Reference proteome</keyword>
<evidence type="ECO:0000259" key="3">
    <source>
        <dbReference type="Pfam" id="PF02932"/>
    </source>
</evidence>
<keyword evidence="2" id="KW-0812">Transmembrane</keyword>
<dbReference type="SUPFAM" id="SSF90112">
    <property type="entry name" value="Neurotransmitter-gated ion-channel transmembrane pore"/>
    <property type="match status" value="1"/>
</dbReference>
<dbReference type="GO" id="GO:0005230">
    <property type="term" value="F:extracellular ligand-gated monoatomic ion channel activity"/>
    <property type="evidence" value="ECO:0007669"/>
    <property type="project" value="InterPro"/>
</dbReference>
<dbReference type="GO" id="GO:0016020">
    <property type="term" value="C:membrane"/>
    <property type="evidence" value="ECO:0007669"/>
    <property type="project" value="UniProtKB-SubCell"/>
</dbReference>
<organism evidence="4 5">
    <name type="scientific">Mizuhopecten yessoensis</name>
    <name type="common">Japanese scallop</name>
    <name type="synonym">Patinopecten yessoensis</name>
    <dbReference type="NCBI Taxonomy" id="6573"/>
    <lineage>
        <taxon>Eukaryota</taxon>
        <taxon>Metazoa</taxon>
        <taxon>Spiralia</taxon>
        <taxon>Lophotrochozoa</taxon>
        <taxon>Mollusca</taxon>
        <taxon>Bivalvia</taxon>
        <taxon>Autobranchia</taxon>
        <taxon>Pteriomorphia</taxon>
        <taxon>Pectinida</taxon>
        <taxon>Pectinoidea</taxon>
        <taxon>Pectinidae</taxon>
        <taxon>Mizuhopecten</taxon>
    </lineage>
</organism>
<dbReference type="STRING" id="6573.A0A210PEZ3"/>
<protein>
    <submittedName>
        <fullName evidence="4">CHRNA7-FAM7A fusion protein</fullName>
    </submittedName>
</protein>
<gene>
    <name evidence="4" type="ORF">KP79_PYT11345</name>
</gene>
<dbReference type="CDD" id="cd19051">
    <property type="entry name" value="LGIC_TM_cation"/>
    <property type="match status" value="1"/>
</dbReference>
<keyword evidence="2" id="KW-1133">Transmembrane helix</keyword>
<dbReference type="GO" id="GO:0004888">
    <property type="term" value="F:transmembrane signaling receptor activity"/>
    <property type="evidence" value="ECO:0007669"/>
    <property type="project" value="InterPro"/>
</dbReference>
<dbReference type="InterPro" id="IPR036734">
    <property type="entry name" value="Neur_chan_lig-bd_sf"/>
</dbReference>
<dbReference type="PANTHER" id="PTHR18945">
    <property type="entry name" value="NEUROTRANSMITTER GATED ION CHANNEL"/>
    <property type="match status" value="1"/>
</dbReference>
<sequence>MQGYQENGEWELLKFTVEEKVTSTEIDKAQYSSLHINFTMRRRPLYVFMSTILPTVLLSFLSALVFKLPAESGEKIGYSLTVLLSYAVYLTVISSHIPAASLTISILCMYNAMLNRYLHCISYLYSITYHGVHRTV</sequence>
<proteinExistence type="predicted"/>
<dbReference type="InterPro" id="IPR038050">
    <property type="entry name" value="Neuro_actylchol_rec"/>
</dbReference>
<dbReference type="EMBL" id="NEDP02076743">
    <property type="protein sequence ID" value="OWF35054.1"/>
    <property type="molecule type" value="Genomic_DNA"/>
</dbReference>
<feature type="transmembrane region" description="Helical" evidence="2">
    <location>
        <begin position="86"/>
        <end position="110"/>
    </location>
</feature>
<dbReference type="Proteomes" id="UP000242188">
    <property type="component" value="Unassembled WGS sequence"/>
</dbReference>
<evidence type="ECO:0000256" key="1">
    <source>
        <dbReference type="ARBA" id="ARBA00004141"/>
    </source>
</evidence>
<reference evidence="4 5" key="1">
    <citation type="journal article" date="2017" name="Nat. Ecol. Evol.">
        <title>Scallop genome provides insights into evolution of bilaterian karyotype and development.</title>
        <authorList>
            <person name="Wang S."/>
            <person name="Zhang J."/>
            <person name="Jiao W."/>
            <person name="Li J."/>
            <person name="Xun X."/>
            <person name="Sun Y."/>
            <person name="Guo X."/>
            <person name="Huan P."/>
            <person name="Dong B."/>
            <person name="Zhang L."/>
            <person name="Hu X."/>
            <person name="Sun X."/>
            <person name="Wang J."/>
            <person name="Zhao C."/>
            <person name="Wang Y."/>
            <person name="Wang D."/>
            <person name="Huang X."/>
            <person name="Wang R."/>
            <person name="Lv J."/>
            <person name="Li Y."/>
            <person name="Zhang Z."/>
            <person name="Liu B."/>
            <person name="Lu W."/>
            <person name="Hui Y."/>
            <person name="Liang J."/>
            <person name="Zhou Z."/>
            <person name="Hou R."/>
            <person name="Li X."/>
            <person name="Liu Y."/>
            <person name="Li H."/>
            <person name="Ning X."/>
            <person name="Lin Y."/>
            <person name="Zhao L."/>
            <person name="Xing Q."/>
            <person name="Dou J."/>
            <person name="Li Y."/>
            <person name="Mao J."/>
            <person name="Guo H."/>
            <person name="Dou H."/>
            <person name="Li T."/>
            <person name="Mu C."/>
            <person name="Jiang W."/>
            <person name="Fu Q."/>
            <person name="Fu X."/>
            <person name="Miao Y."/>
            <person name="Liu J."/>
            <person name="Yu Q."/>
            <person name="Li R."/>
            <person name="Liao H."/>
            <person name="Li X."/>
            <person name="Kong Y."/>
            <person name="Jiang Z."/>
            <person name="Chourrout D."/>
            <person name="Li R."/>
            <person name="Bao Z."/>
        </authorList>
    </citation>
    <scope>NUCLEOTIDE SEQUENCE [LARGE SCALE GENOMIC DNA]</scope>
    <source>
        <strain evidence="4 5">PY_sf001</strain>
    </source>
</reference>
<dbReference type="OrthoDB" id="6160544at2759"/>
<evidence type="ECO:0000313" key="5">
    <source>
        <dbReference type="Proteomes" id="UP000242188"/>
    </source>
</evidence>
<keyword evidence="2" id="KW-0472">Membrane</keyword>
<name>A0A210PEZ3_MIZYE</name>
<comment type="subcellular location">
    <subcellularLocation>
        <location evidence="1">Membrane</location>
        <topology evidence="1">Multi-pass membrane protein</topology>
    </subcellularLocation>
</comment>
<evidence type="ECO:0000256" key="2">
    <source>
        <dbReference type="SAM" id="Phobius"/>
    </source>
</evidence>
<dbReference type="Gene3D" id="2.70.170.10">
    <property type="entry name" value="Neurotransmitter-gated ion-channel ligand-binding domain"/>
    <property type="match status" value="1"/>
</dbReference>
<dbReference type="InterPro" id="IPR006201">
    <property type="entry name" value="Neur_channel"/>
</dbReference>
<comment type="caution">
    <text evidence="4">The sequence shown here is derived from an EMBL/GenBank/DDBJ whole genome shotgun (WGS) entry which is preliminary data.</text>
</comment>
<accession>A0A210PEZ3</accession>
<dbReference type="Pfam" id="PF02932">
    <property type="entry name" value="Neur_chan_memb"/>
    <property type="match status" value="1"/>
</dbReference>
<dbReference type="AlphaFoldDB" id="A0A210PEZ3"/>
<dbReference type="Gene3D" id="1.20.58.390">
    <property type="entry name" value="Neurotransmitter-gated ion-channel transmembrane domain"/>
    <property type="match status" value="1"/>
</dbReference>
<dbReference type="InterPro" id="IPR036719">
    <property type="entry name" value="Neuro-gated_channel_TM_sf"/>
</dbReference>